<name>A0ABN6QAY6_NOSCO</name>
<proteinExistence type="predicted"/>
<accession>A0ABN6QAY6</accession>
<dbReference type="RefSeq" id="WP_251956841.1">
    <property type="nucleotide sequence ID" value="NZ_AP025732.1"/>
</dbReference>
<feature type="coiled-coil region" evidence="1">
    <location>
        <begin position="198"/>
        <end position="225"/>
    </location>
</feature>
<gene>
    <name evidence="3" type="ORF">ANSO36C_51920</name>
</gene>
<keyword evidence="4" id="KW-1185">Reference proteome</keyword>
<evidence type="ECO:0000313" key="3">
    <source>
        <dbReference type="EMBL" id="BDI19390.1"/>
    </source>
</evidence>
<keyword evidence="2" id="KW-1133">Transmembrane helix</keyword>
<evidence type="ECO:0000313" key="4">
    <source>
        <dbReference type="Proteomes" id="UP001055453"/>
    </source>
</evidence>
<sequence length="268" mass="29515">MVAPIDIYVPNKILQRLQNVKDFVGGSVNSLSNSAQQVGESLKATATTTTDKAIDTVTTSLEETWQTADKFKSTTSGAVTNAMASSVSDWLIQYPILFKLVQILGWATNHPIISIVILLFAIAIIWSIIKAIVRLIETASWSILQVPLKLLLALIKVSFLSLTKVGSYTVQRITASETSDNLPALPPENFQLNKQQRLAEISSRLQAIQKEQHELLQEAADLIATDTIDRDNTKFIIPNSEQESGEIKPVYTPTEKQATSASHIPIQF</sequence>
<evidence type="ECO:0000256" key="1">
    <source>
        <dbReference type="SAM" id="Coils"/>
    </source>
</evidence>
<keyword evidence="1" id="KW-0175">Coiled coil</keyword>
<evidence type="ECO:0000256" key="2">
    <source>
        <dbReference type="SAM" id="Phobius"/>
    </source>
</evidence>
<dbReference type="Proteomes" id="UP001055453">
    <property type="component" value="Chromosome"/>
</dbReference>
<protein>
    <submittedName>
        <fullName evidence="3">Uncharacterized protein</fullName>
    </submittedName>
</protein>
<dbReference type="EMBL" id="AP025732">
    <property type="protein sequence ID" value="BDI19390.1"/>
    <property type="molecule type" value="Genomic_DNA"/>
</dbReference>
<keyword evidence="2" id="KW-0812">Transmembrane</keyword>
<organism evidence="3 4">
    <name type="scientific">Nostoc cf. commune SO-36</name>
    <dbReference type="NCBI Taxonomy" id="449208"/>
    <lineage>
        <taxon>Bacteria</taxon>
        <taxon>Bacillati</taxon>
        <taxon>Cyanobacteriota</taxon>
        <taxon>Cyanophyceae</taxon>
        <taxon>Nostocales</taxon>
        <taxon>Nostocaceae</taxon>
        <taxon>Nostoc</taxon>
    </lineage>
</organism>
<keyword evidence="2" id="KW-0472">Membrane</keyword>
<feature type="transmembrane region" description="Helical" evidence="2">
    <location>
        <begin position="112"/>
        <end position="133"/>
    </location>
</feature>
<reference evidence="3" key="1">
    <citation type="submission" date="2022-04" db="EMBL/GenBank/DDBJ databases">
        <title>Complete genome sequence of a cyanobacterium, Nostoc sp. SO-36, isolated in Antarctica.</title>
        <authorList>
            <person name="Kanesaki Y."/>
            <person name="Effendi D."/>
            <person name="Sakamoto T."/>
            <person name="Ohtani S."/>
            <person name="Awai K."/>
        </authorList>
    </citation>
    <scope>NUCLEOTIDE SEQUENCE</scope>
    <source>
        <strain evidence="3">SO-36</strain>
    </source>
</reference>